<accession>A0A9Q9AVE3</accession>
<evidence type="ECO:0000313" key="1">
    <source>
        <dbReference type="EMBL" id="USW52677.1"/>
    </source>
</evidence>
<name>A0A9Q9AVE3_9PEZI</name>
<sequence length="132" mass="15449">MSTLTNPYDILGLWHSASEKEVECAYETIISMIDEKNDKTPDEYRRRATNARDILVTAWMCKTLDLCIARKESNFKKDEQLALLGLKEGPSKDQILAAWERFRQYWDEYENAALVVFETVRGIKDQLLRELK</sequence>
<keyword evidence="2" id="KW-1185">Reference proteome</keyword>
<dbReference type="EMBL" id="CP099421">
    <property type="protein sequence ID" value="USW52677.1"/>
    <property type="molecule type" value="Genomic_DNA"/>
</dbReference>
<proteinExistence type="predicted"/>
<evidence type="ECO:0000313" key="2">
    <source>
        <dbReference type="Proteomes" id="UP001056384"/>
    </source>
</evidence>
<dbReference type="AlphaFoldDB" id="A0A9Q9AVE3"/>
<dbReference type="Proteomes" id="UP001056384">
    <property type="component" value="Chromosome 4"/>
</dbReference>
<gene>
    <name evidence="1" type="ORF">Slin15195_G059960</name>
</gene>
<organism evidence="1 2">
    <name type="scientific">Septoria linicola</name>
    <dbReference type="NCBI Taxonomy" id="215465"/>
    <lineage>
        <taxon>Eukaryota</taxon>
        <taxon>Fungi</taxon>
        <taxon>Dikarya</taxon>
        <taxon>Ascomycota</taxon>
        <taxon>Pezizomycotina</taxon>
        <taxon>Dothideomycetes</taxon>
        <taxon>Dothideomycetidae</taxon>
        <taxon>Mycosphaerellales</taxon>
        <taxon>Mycosphaerellaceae</taxon>
        <taxon>Septoria</taxon>
    </lineage>
</organism>
<protein>
    <submittedName>
        <fullName evidence="1">Uncharacterized protein</fullName>
    </submittedName>
</protein>
<reference evidence="1" key="1">
    <citation type="submission" date="2022-06" db="EMBL/GenBank/DDBJ databases">
        <title>Complete genome sequences of two strains of the flax pathogen Septoria linicola.</title>
        <authorList>
            <person name="Lapalu N."/>
            <person name="Simon A."/>
            <person name="Demenou B."/>
            <person name="Paumier D."/>
            <person name="Guillot M.-P."/>
            <person name="Gout L."/>
            <person name="Valade R."/>
        </authorList>
    </citation>
    <scope>NUCLEOTIDE SEQUENCE</scope>
    <source>
        <strain evidence="1">SE15195</strain>
    </source>
</reference>